<evidence type="ECO:0000256" key="1">
    <source>
        <dbReference type="SAM" id="MobiDB-lite"/>
    </source>
</evidence>
<name>A0AAD5WGL7_PARTN</name>
<evidence type="ECO:0000313" key="2">
    <source>
        <dbReference type="EMBL" id="KAJ1368843.1"/>
    </source>
</evidence>
<dbReference type="AlphaFoldDB" id="A0AAD5WGL7"/>
<proteinExistence type="predicted"/>
<protein>
    <submittedName>
        <fullName evidence="2">Uncharacterized protein</fullName>
    </submittedName>
</protein>
<reference evidence="2" key="1">
    <citation type="submission" date="2021-06" db="EMBL/GenBank/DDBJ databases">
        <title>Parelaphostrongylus tenuis whole genome reference sequence.</title>
        <authorList>
            <person name="Garwood T.J."/>
            <person name="Larsen P.A."/>
            <person name="Fountain-Jones N.M."/>
            <person name="Garbe J.R."/>
            <person name="Macchietto M.G."/>
            <person name="Kania S.A."/>
            <person name="Gerhold R.W."/>
            <person name="Richards J.E."/>
            <person name="Wolf T.M."/>
        </authorList>
    </citation>
    <scope>NUCLEOTIDE SEQUENCE</scope>
    <source>
        <strain evidence="2">MNPRO001-30</strain>
        <tissue evidence="2">Meninges</tissue>
    </source>
</reference>
<keyword evidence="3" id="KW-1185">Reference proteome</keyword>
<gene>
    <name evidence="2" type="ORF">KIN20_030185</name>
</gene>
<evidence type="ECO:0000313" key="3">
    <source>
        <dbReference type="Proteomes" id="UP001196413"/>
    </source>
</evidence>
<feature type="compositionally biased region" description="Basic and acidic residues" evidence="1">
    <location>
        <begin position="28"/>
        <end position="45"/>
    </location>
</feature>
<accession>A0AAD5WGL7</accession>
<dbReference type="EMBL" id="JAHQIW010006332">
    <property type="protein sequence ID" value="KAJ1368843.1"/>
    <property type="molecule type" value="Genomic_DNA"/>
</dbReference>
<comment type="caution">
    <text evidence="2">The sequence shown here is derived from an EMBL/GenBank/DDBJ whole genome shotgun (WGS) entry which is preliminary data.</text>
</comment>
<feature type="region of interest" description="Disordered" evidence="1">
    <location>
        <begin position="1"/>
        <end position="75"/>
    </location>
</feature>
<sequence length="75" mass="8409">MGISGSDMATVERRENAVARSSQQTKWNRLDDCSNDIHNKNDIRSRSQSAKKAIRKKSPVASVDNGCEEANRMEE</sequence>
<organism evidence="2 3">
    <name type="scientific">Parelaphostrongylus tenuis</name>
    <name type="common">Meningeal worm</name>
    <dbReference type="NCBI Taxonomy" id="148309"/>
    <lineage>
        <taxon>Eukaryota</taxon>
        <taxon>Metazoa</taxon>
        <taxon>Ecdysozoa</taxon>
        <taxon>Nematoda</taxon>
        <taxon>Chromadorea</taxon>
        <taxon>Rhabditida</taxon>
        <taxon>Rhabditina</taxon>
        <taxon>Rhabditomorpha</taxon>
        <taxon>Strongyloidea</taxon>
        <taxon>Metastrongylidae</taxon>
        <taxon>Parelaphostrongylus</taxon>
    </lineage>
</organism>
<dbReference type="Proteomes" id="UP001196413">
    <property type="component" value="Unassembled WGS sequence"/>
</dbReference>